<evidence type="ECO:0000256" key="1">
    <source>
        <dbReference type="SAM" id="MobiDB-lite"/>
    </source>
</evidence>
<gene>
    <name evidence="2" type="ORF">BED41_03305</name>
</gene>
<reference evidence="2" key="1">
    <citation type="submission" date="2016-08" db="EMBL/GenBank/DDBJ databases">
        <title>Complete genome of Cloacibacillus porcorum.</title>
        <authorList>
            <person name="Looft T."/>
            <person name="Bayles D.O."/>
            <person name="Alt D.P."/>
        </authorList>
    </citation>
    <scope>NUCLEOTIDE SEQUENCE [LARGE SCALE GENOMIC DNA]</scope>
    <source>
        <strain evidence="2">CL-84</strain>
    </source>
</reference>
<dbReference type="STRING" id="1197717.BED41_03305"/>
<dbReference type="EMBL" id="CP016757">
    <property type="protein sequence ID" value="ANZ44199.1"/>
    <property type="molecule type" value="Genomic_DNA"/>
</dbReference>
<keyword evidence="3" id="KW-1185">Reference proteome</keyword>
<feature type="region of interest" description="Disordered" evidence="1">
    <location>
        <begin position="268"/>
        <end position="287"/>
    </location>
</feature>
<dbReference type="KEGG" id="cpor:BED41_03305"/>
<dbReference type="Proteomes" id="UP000093044">
    <property type="component" value="Chromosome"/>
</dbReference>
<name>A0A1B2I2K4_9BACT</name>
<accession>A0A1B2I2K4</accession>
<protein>
    <submittedName>
        <fullName evidence="2">Uncharacterized protein</fullName>
    </submittedName>
</protein>
<proteinExistence type="predicted"/>
<evidence type="ECO:0000313" key="3">
    <source>
        <dbReference type="Proteomes" id="UP000093044"/>
    </source>
</evidence>
<dbReference type="GeneID" id="83056881"/>
<sequence>MLYLVILAGVVIALIIYNNKRATEKEKNLHRENISKSTARPEDVLTEGGIPKKISKNNPSCIYQRCNSLECDGLSINSHVMRKIKAGEKATLWDVHKDLDPHFIKKDGLLDPNRFSSPTKYSNIIIEGNPEFKYEIMCMQVLFDLNECIFKIKKAKDFSKCDFIFRDITDYICDRTFEIAGEIIQKHLDIDNYACQLVISFCTTYLKFRAENGIDRKGDIVAVSELLLYVNAIKSVSACAVISQDANTTKDTANDQPSENEKYSQLLTSNGVPHRSPSSKTETTNITHTSRHEIIKQCHEVTQKTHEEFTRLAEFTDLDWFFERIKNIINRQQDEACKIIKEEKITPKKFMYAQMTSLALDFILSGRYCIYRGTLNMEGRDLKKLFLHINRKQQRLGYITKETADDNSKYLEEELKKIG</sequence>
<organism evidence="2 3">
    <name type="scientific">Cloacibacillus porcorum</name>
    <dbReference type="NCBI Taxonomy" id="1197717"/>
    <lineage>
        <taxon>Bacteria</taxon>
        <taxon>Thermotogati</taxon>
        <taxon>Synergistota</taxon>
        <taxon>Synergistia</taxon>
        <taxon>Synergistales</taxon>
        <taxon>Synergistaceae</taxon>
        <taxon>Cloacibacillus</taxon>
    </lineage>
</organism>
<evidence type="ECO:0000313" key="2">
    <source>
        <dbReference type="EMBL" id="ANZ44199.1"/>
    </source>
</evidence>
<dbReference type="RefSeq" id="WP_066743078.1">
    <property type="nucleotide sequence ID" value="NZ_CP016757.1"/>
</dbReference>
<dbReference type="AlphaFoldDB" id="A0A1B2I2K4"/>